<reference evidence="2 3" key="1">
    <citation type="journal article" date="2021" name="Elife">
        <title>Chloroplast acquisition without the gene transfer in kleptoplastic sea slugs, Plakobranchus ocellatus.</title>
        <authorList>
            <person name="Maeda T."/>
            <person name="Takahashi S."/>
            <person name="Yoshida T."/>
            <person name="Shimamura S."/>
            <person name="Takaki Y."/>
            <person name="Nagai Y."/>
            <person name="Toyoda A."/>
            <person name="Suzuki Y."/>
            <person name="Arimoto A."/>
            <person name="Ishii H."/>
            <person name="Satoh N."/>
            <person name="Nishiyama T."/>
            <person name="Hasebe M."/>
            <person name="Maruyama T."/>
            <person name="Minagawa J."/>
            <person name="Obokata J."/>
            <person name="Shigenobu S."/>
        </authorList>
    </citation>
    <scope>NUCLEOTIDE SEQUENCE [LARGE SCALE GENOMIC DNA]</scope>
</reference>
<sequence>MWKRLQIRMSHKLQSTEKRRYFFNGFWELSDTQRQWDFLVTCVTEFEAKRTSHAEKSSSRRQKSKKWALLLDVNNVAVCKTFFLDTLNITSTGDNNDRGTSVRYQLHIRRHERKPSHETYQELNRERCNESSH</sequence>
<protein>
    <submittedName>
        <fullName evidence="2">Uncharacterized protein</fullName>
    </submittedName>
</protein>
<evidence type="ECO:0000313" key="2">
    <source>
        <dbReference type="EMBL" id="GFO46776.1"/>
    </source>
</evidence>
<keyword evidence="3" id="KW-1185">Reference proteome</keyword>
<dbReference type="Proteomes" id="UP000735302">
    <property type="component" value="Unassembled WGS sequence"/>
</dbReference>
<evidence type="ECO:0000256" key="1">
    <source>
        <dbReference type="SAM" id="MobiDB-lite"/>
    </source>
</evidence>
<feature type="compositionally biased region" description="Basic and acidic residues" evidence="1">
    <location>
        <begin position="115"/>
        <end position="133"/>
    </location>
</feature>
<dbReference type="AlphaFoldDB" id="A0AAV4DRN0"/>
<organism evidence="2 3">
    <name type="scientific">Plakobranchus ocellatus</name>
    <dbReference type="NCBI Taxonomy" id="259542"/>
    <lineage>
        <taxon>Eukaryota</taxon>
        <taxon>Metazoa</taxon>
        <taxon>Spiralia</taxon>
        <taxon>Lophotrochozoa</taxon>
        <taxon>Mollusca</taxon>
        <taxon>Gastropoda</taxon>
        <taxon>Heterobranchia</taxon>
        <taxon>Euthyneura</taxon>
        <taxon>Panpulmonata</taxon>
        <taxon>Sacoglossa</taxon>
        <taxon>Placobranchoidea</taxon>
        <taxon>Plakobranchidae</taxon>
        <taxon>Plakobranchus</taxon>
    </lineage>
</organism>
<proteinExistence type="predicted"/>
<feature type="region of interest" description="Disordered" evidence="1">
    <location>
        <begin position="113"/>
        <end position="133"/>
    </location>
</feature>
<accession>A0AAV4DRN0</accession>
<dbReference type="EMBL" id="BLXT01008216">
    <property type="protein sequence ID" value="GFO46776.1"/>
    <property type="molecule type" value="Genomic_DNA"/>
</dbReference>
<name>A0AAV4DRN0_9GAST</name>
<comment type="caution">
    <text evidence="2">The sequence shown here is derived from an EMBL/GenBank/DDBJ whole genome shotgun (WGS) entry which is preliminary data.</text>
</comment>
<evidence type="ECO:0000313" key="3">
    <source>
        <dbReference type="Proteomes" id="UP000735302"/>
    </source>
</evidence>
<gene>
    <name evidence="2" type="ORF">PoB_007328100</name>
</gene>